<organism evidence="2 3">
    <name type="scientific">Macrolepiota fuliginosa MF-IS2</name>
    <dbReference type="NCBI Taxonomy" id="1400762"/>
    <lineage>
        <taxon>Eukaryota</taxon>
        <taxon>Fungi</taxon>
        <taxon>Dikarya</taxon>
        <taxon>Basidiomycota</taxon>
        <taxon>Agaricomycotina</taxon>
        <taxon>Agaricomycetes</taxon>
        <taxon>Agaricomycetidae</taxon>
        <taxon>Agaricales</taxon>
        <taxon>Agaricineae</taxon>
        <taxon>Agaricaceae</taxon>
        <taxon>Macrolepiota</taxon>
    </lineage>
</organism>
<proteinExistence type="predicted"/>
<sequence>MDHYDGGDYYITSEEAKEQNFDITWWFAKIKAKSYGLQVSGIHNQKRWKENPTQPQNEWADALAWHLETGVSQYHKQNCCWRNNSPARFIVTPVTSGNAFLVRDRKYAGYQATIPLTALQSLNFFPCDWYRKGFMQSLNHQMENYFGEEYSSCLADWDEEELGGGPPIDLVNNMIDTGRDNEDEDIINYEGPFKTGTQTSGGHSPTQWTGVSDVD</sequence>
<feature type="region of interest" description="Disordered" evidence="1">
    <location>
        <begin position="192"/>
        <end position="215"/>
    </location>
</feature>
<dbReference type="EMBL" id="MU152031">
    <property type="protein sequence ID" value="KAF9441159.1"/>
    <property type="molecule type" value="Genomic_DNA"/>
</dbReference>
<comment type="caution">
    <text evidence="2">The sequence shown here is derived from an EMBL/GenBank/DDBJ whole genome shotgun (WGS) entry which is preliminary data.</text>
</comment>
<evidence type="ECO:0000313" key="2">
    <source>
        <dbReference type="EMBL" id="KAF9441159.1"/>
    </source>
</evidence>
<dbReference type="Proteomes" id="UP000807342">
    <property type="component" value="Unassembled WGS sequence"/>
</dbReference>
<feature type="compositionally biased region" description="Polar residues" evidence="1">
    <location>
        <begin position="195"/>
        <end position="215"/>
    </location>
</feature>
<protein>
    <submittedName>
        <fullName evidence="2">Uncharacterized protein</fullName>
    </submittedName>
</protein>
<name>A0A9P6BWX9_9AGAR</name>
<keyword evidence="3" id="KW-1185">Reference proteome</keyword>
<evidence type="ECO:0000256" key="1">
    <source>
        <dbReference type="SAM" id="MobiDB-lite"/>
    </source>
</evidence>
<dbReference type="AlphaFoldDB" id="A0A9P6BWX9"/>
<gene>
    <name evidence="2" type="ORF">P691DRAFT_791957</name>
</gene>
<evidence type="ECO:0000313" key="3">
    <source>
        <dbReference type="Proteomes" id="UP000807342"/>
    </source>
</evidence>
<accession>A0A9P6BWX9</accession>
<reference evidence="2" key="1">
    <citation type="submission" date="2020-11" db="EMBL/GenBank/DDBJ databases">
        <authorList>
            <consortium name="DOE Joint Genome Institute"/>
            <person name="Ahrendt S."/>
            <person name="Riley R."/>
            <person name="Andreopoulos W."/>
            <person name="Labutti K."/>
            <person name="Pangilinan J."/>
            <person name="Ruiz-Duenas F.J."/>
            <person name="Barrasa J.M."/>
            <person name="Sanchez-Garcia M."/>
            <person name="Camarero S."/>
            <person name="Miyauchi S."/>
            <person name="Serrano A."/>
            <person name="Linde D."/>
            <person name="Babiker R."/>
            <person name="Drula E."/>
            <person name="Ayuso-Fernandez I."/>
            <person name="Pacheco R."/>
            <person name="Padilla G."/>
            <person name="Ferreira P."/>
            <person name="Barriuso J."/>
            <person name="Kellner H."/>
            <person name="Castanera R."/>
            <person name="Alfaro M."/>
            <person name="Ramirez L."/>
            <person name="Pisabarro A.G."/>
            <person name="Kuo A."/>
            <person name="Tritt A."/>
            <person name="Lipzen A."/>
            <person name="He G."/>
            <person name="Yan M."/>
            <person name="Ng V."/>
            <person name="Cullen D."/>
            <person name="Martin F."/>
            <person name="Rosso M.-N."/>
            <person name="Henrissat B."/>
            <person name="Hibbett D."/>
            <person name="Martinez A.T."/>
            <person name="Grigoriev I.V."/>
        </authorList>
    </citation>
    <scope>NUCLEOTIDE SEQUENCE</scope>
    <source>
        <strain evidence="2">MF-IS2</strain>
    </source>
</reference>